<feature type="signal peptide" evidence="1">
    <location>
        <begin position="1"/>
        <end position="27"/>
    </location>
</feature>
<organism evidence="2 3">
    <name type="scientific">Linnemannia schmuckeri</name>
    <dbReference type="NCBI Taxonomy" id="64567"/>
    <lineage>
        <taxon>Eukaryota</taxon>
        <taxon>Fungi</taxon>
        <taxon>Fungi incertae sedis</taxon>
        <taxon>Mucoromycota</taxon>
        <taxon>Mortierellomycotina</taxon>
        <taxon>Mortierellomycetes</taxon>
        <taxon>Mortierellales</taxon>
        <taxon>Mortierellaceae</taxon>
        <taxon>Linnemannia</taxon>
    </lineage>
</organism>
<reference evidence="2" key="1">
    <citation type="journal article" date="2020" name="Fungal Divers.">
        <title>Resolving the Mortierellaceae phylogeny through synthesis of multi-gene phylogenetics and phylogenomics.</title>
        <authorList>
            <person name="Vandepol N."/>
            <person name="Liber J."/>
            <person name="Desiro A."/>
            <person name="Na H."/>
            <person name="Kennedy M."/>
            <person name="Barry K."/>
            <person name="Grigoriev I.V."/>
            <person name="Miller A.N."/>
            <person name="O'Donnell K."/>
            <person name="Stajich J.E."/>
            <person name="Bonito G."/>
        </authorList>
    </citation>
    <scope>NUCLEOTIDE SEQUENCE</scope>
    <source>
        <strain evidence="2">NRRL 6426</strain>
    </source>
</reference>
<gene>
    <name evidence="2" type="ORF">BG015_000399</name>
</gene>
<dbReference type="AlphaFoldDB" id="A0A9P5RR94"/>
<keyword evidence="3" id="KW-1185">Reference proteome</keyword>
<protein>
    <submittedName>
        <fullName evidence="2">Uncharacterized protein</fullName>
    </submittedName>
</protein>
<sequence>MARTSFFVTIFVVVAAMTSSMMPAVQAGTACICNRDAWSAHCGGCTQDEIRR</sequence>
<dbReference type="PROSITE" id="PS51257">
    <property type="entry name" value="PROKAR_LIPOPROTEIN"/>
    <property type="match status" value="1"/>
</dbReference>
<name>A0A9P5RR94_9FUNG</name>
<proteinExistence type="predicted"/>
<evidence type="ECO:0000313" key="2">
    <source>
        <dbReference type="EMBL" id="KAF9143553.1"/>
    </source>
</evidence>
<evidence type="ECO:0000313" key="3">
    <source>
        <dbReference type="Proteomes" id="UP000748756"/>
    </source>
</evidence>
<evidence type="ECO:0000256" key="1">
    <source>
        <dbReference type="SAM" id="SignalP"/>
    </source>
</evidence>
<comment type="caution">
    <text evidence="2">The sequence shown here is derived from an EMBL/GenBank/DDBJ whole genome shotgun (WGS) entry which is preliminary data.</text>
</comment>
<feature type="non-terminal residue" evidence="2">
    <location>
        <position position="52"/>
    </location>
</feature>
<feature type="chain" id="PRO_5040208306" evidence="1">
    <location>
        <begin position="28"/>
        <end position="52"/>
    </location>
</feature>
<dbReference type="EMBL" id="JAAAUQ010001060">
    <property type="protein sequence ID" value="KAF9143553.1"/>
    <property type="molecule type" value="Genomic_DNA"/>
</dbReference>
<keyword evidence="1" id="KW-0732">Signal</keyword>
<accession>A0A9P5RR94</accession>
<dbReference type="Proteomes" id="UP000748756">
    <property type="component" value="Unassembled WGS sequence"/>
</dbReference>